<comment type="caution">
    <text evidence="1">The sequence shown here is derived from an EMBL/GenBank/DDBJ whole genome shotgun (WGS) entry which is preliminary data.</text>
</comment>
<evidence type="ECO:0000313" key="1">
    <source>
        <dbReference type="EMBL" id="EFY06321.1"/>
    </source>
</evidence>
<dbReference type="EMBL" id="AEVO01000134">
    <property type="protein sequence ID" value="EFY06321.1"/>
    <property type="molecule type" value="Genomic_DNA"/>
</dbReference>
<gene>
    <name evidence="1" type="ORF">HMPREF9444_01944</name>
</gene>
<sequence length="46" mass="5499">MTADKKNRVKLNELFFAGHYYITDIASFLYVKGYRLKIIVVLRFEI</sequence>
<protein>
    <submittedName>
        <fullName evidence="1">Uncharacterized protein</fullName>
    </submittedName>
</protein>
<accession>E8LMF6</accession>
<reference evidence="1 2" key="1">
    <citation type="submission" date="2011-01" db="EMBL/GenBank/DDBJ databases">
        <authorList>
            <person name="Weinstock G."/>
            <person name="Sodergren E."/>
            <person name="Clifton S."/>
            <person name="Fulton L."/>
            <person name="Fulton B."/>
            <person name="Courtney L."/>
            <person name="Fronick C."/>
            <person name="Harrison M."/>
            <person name="Strong C."/>
            <person name="Farmer C."/>
            <person name="Delahaunty K."/>
            <person name="Markovic C."/>
            <person name="Hall O."/>
            <person name="Minx P."/>
            <person name="Tomlinson C."/>
            <person name="Mitreva M."/>
            <person name="Hou S."/>
            <person name="Chen J."/>
            <person name="Wollam A."/>
            <person name="Pepin K.H."/>
            <person name="Johnson M."/>
            <person name="Bhonagiri V."/>
            <person name="Zhang X."/>
            <person name="Suruliraj S."/>
            <person name="Warren W."/>
            <person name="Chinwalla A."/>
            <person name="Mardis E.R."/>
            <person name="Wilson R.K."/>
        </authorList>
    </citation>
    <scope>NUCLEOTIDE SEQUENCE [LARGE SCALE GENOMIC DNA]</scope>
    <source>
        <strain evidence="2">DSM 22608 / JCM 16073 / KCTC 15190 / YIT 12066</strain>
    </source>
</reference>
<dbReference type="AlphaFoldDB" id="E8LMF6"/>
<organism evidence="1 2">
    <name type="scientific">Succinatimonas hippei (strain DSM 22608 / JCM 16073 / KCTC 15190 / YIT 12066)</name>
    <dbReference type="NCBI Taxonomy" id="762983"/>
    <lineage>
        <taxon>Bacteria</taxon>
        <taxon>Pseudomonadati</taxon>
        <taxon>Pseudomonadota</taxon>
        <taxon>Gammaproteobacteria</taxon>
        <taxon>Aeromonadales</taxon>
        <taxon>Succinivibrionaceae</taxon>
        <taxon>Succinatimonas</taxon>
    </lineage>
</organism>
<evidence type="ECO:0000313" key="2">
    <source>
        <dbReference type="Proteomes" id="UP000018458"/>
    </source>
</evidence>
<dbReference type="HOGENOM" id="CLU_3189839_0_0_6"/>
<dbReference type="Proteomes" id="UP000018458">
    <property type="component" value="Unassembled WGS sequence"/>
</dbReference>
<proteinExistence type="predicted"/>
<name>E8LMF6_SUCHY</name>
<keyword evidence="2" id="KW-1185">Reference proteome</keyword>